<comment type="caution">
    <text evidence="1">The sequence shown here is derived from an EMBL/GenBank/DDBJ whole genome shotgun (WGS) entry which is preliminary data.</text>
</comment>
<organism evidence="1 2">
    <name type="scientific">Acanthoscelides obtectus</name>
    <name type="common">Bean weevil</name>
    <name type="synonym">Bruchus obtectus</name>
    <dbReference type="NCBI Taxonomy" id="200917"/>
    <lineage>
        <taxon>Eukaryota</taxon>
        <taxon>Metazoa</taxon>
        <taxon>Ecdysozoa</taxon>
        <taxon>Arthropoda</taxon>
        <taxon>Hexapoda</taxon>
        <taxon>Insecta</taxon>
        <taxon>Pterygota</taxon>
        <taxon>Neoptera</taxon>
        <taxon>Endopterygota</taxon>
        <taxon>Coleoptera</taxon>
        <taxon>Polyphaga</taxon>
        <taxon>Cucujiformia</taxon>
        <taxon>Chrysomeloidea</taxon>
        <taxon>Chrysomelidae</taxon>
        <taxon>Bruchinae</taxon>
        <taxon>Bruchini</taxon>
        <taxon>Acanthoscelides</taxon>
    </lineage>
</organism>
<gene>
    <name evidence="1" type="ORF">ACAOBT_LOCUS9013</name>
</gene>
<evidence type="ECO:0000313" key="2">
    <source>
        <dbReference type="Proteomes" id="UP001152888"/>
    </source>
</evidence>
<name>A0A9P0P531_ACAOB</name>
<accession>A0A9P0P531</accession>
<dbReference type="AlphaFoldDB" id="A0A9P0P531"/>
<protein>
    <submittedName>
        <fullName evidence="1">Uncharacterized protein</fullName>
    </submittedName>
</protein>
<reference evidence="1" key="1">
    <citation type="submission" date="2022-03" db="EMBL/GenBank/DDBJ databases">
        <authorList>
            <person name="Sayadi A."/>
        </authorList>
    </citation>
    <scope>NUCLEOTIDE SEQUENCE</scope>
</reference>
<proteinExistence type="predicted"/>
<evidence type="ECO:0000313" key="1">
    <source>
        <dbReference type="EMBL" id="CAH1970616.1"/>
    </source>
</evidence>
<dbReference type="EMBL" id="CAKOFQ010006776">
    <property type="protein sequence ID" value="CAH1970616.1"/>
    <property type="molecule type" value="Genomic_DNA"/>
</dbReference>
<sequence>MAYMPEGQSRVHSCWTISTCFPERQSRYEFRTCFPEAQSRRRAFLKDILDVHSRSAISTNIPDEQFRAFPKDNHDVLSGRGCLMQISLIVFQKDNEIARFLRFTRAISTYIPDEQSRAFPKDNYDVLSGRGCLTQIMFVLEDKEAVLLQLLIEIFRCGERGRGAVVSSRLQARGKEKWRKRDAGSAAGNTSHNFQEIPFTFTSENQKFHCLTSTFENPPQIPLKTLLFPELPSTYLPLMLDLVSPDHVLVSLRNETFASARRQLLQNRLCQEAQLMTAIHEPIEYDVR</sequence>
<keyword evidence="2" id="KW-1185">Reference proteome</keyword>
<dbReference type="Proteomes" id="UP001152888">
    <property type="component" value="Unassembled WGS sequence"/>
</dbReference>